<accession>A0AA46BP97</accession>
<keyword evidence="5 10" id="KW-0145">Chemotaxis</keyword>
<comment type="function">
    <text evidence="1 10">Controls the rotational direction of flagella during chemotaxis.</text>
</comment>
<dbReference type="Proteomes" id="UP000254118">
    <property type="component" value="Unassembled WGS sequence"/>
</dbReference>
<keyword evidence="4 10" id="KW-1003">Cell membrane</keyword>
<reference evidence="11 12" key="1">
    <citation type="submission" date="2018-06" db="EMBL/GenBank/DDBJ databases">
        <authorList>
            <consortium name="Pathogen Informatics"/>
            <person name="Doyle S."/>
        </authorList>
    </citation>
    <scope>NUCLEOTIDE SEQUENCE [LARGE SCALE GENOMIC DNA]</scope>
    <source>
        <strain evidence="11 12">NCTC7915</strain>
    </source>
</reference>
<dbReference type="RefSeq" id="WP_115031173.1">
    <property type="nucleotide sequence ID" value="NZ_UFYA01000001.1"/>
</dbReference>
<name>A0AA46BP97_9MICO</name>
<dbReference type="AlphaFoldDB" id="A0AA46BP97"/>
<keyword evidence="6 10" id="KW-0812">Transmembrane</keyword>
<comment type="subcellular location">
    <subcellularLocation>
        <location evidence="2">Cell membrane</location>
        <topology evidence="2">Single-pass membrane protein</topology>
    </subcellularLocation>
</comment>
<dbReference type="EMBL" id="UFYA01000001">
    <property type="protein sequence ID" value="STD11730.1"/>
    <property type="molecule type" value="Genomic_DNA"/>
</dbReference>
<keyword evidence="8 10" id="KW-1133">Transmembrane helix</keyword>
<dbReference type="GO" id="GO:0071978">
    <property type="term" value="P:bacterial-type flagellum-dependent swarming motility"/>
    <property type="evidence" value="ECO:0007669"/>
    <property type="project" value="TreeGrafter"/>
</dbReference>
<evidence type="ECO:0000256" key="9">
    <source>
        <dbReference type="ARBA" id="ARBA00023136"/>
    </source>
</evidence>
<dbReference type="GO" id="GO:0006935">
    <property type="term" value="P:chemotaxis"/>
    <property type="evidence" value="ECO:0007669"/>
    <property type="project" value="UniProtKB-KW"/>
</dbReference>
<evidence type="ECO:0000256" key="5">
    <source>
        <dbReference type="ARBA" id="ARBA00022500"/>
    </source>
</evidence>
<feature type="transmembrane region" description="Helical" evidence="10">
    <location>
        <begin position="17"/>
        <end position="39"/>
    </location>
</feature>
<evidence type="ECO:0000256" key="2">
    <source>
        <dbReference type="ARBA" id="ARBA00004162"/>
    </source>
</evidence>
<evidence type="ECO:0000256" key="4">
    <source>
        <dbReference type="ARBA" id="ARBA00022475"/>
    </source>
</evidence>
<dbReference type="PANTHER" id="PTHR35091:SF2">
    <property type="entry name" value="FLAGELLAR PROTEIN FLIL"/>
    <property type="match status" value="1"/>
</dbReference>
<protein>
    <recommendedName>
        <fullName evidence="10">Flagellar protein FliL</fullName>
    </recommendedName>
</protein>
<gene>
    <name evidence="11" type="ORF">NCTC7915_01651</name>
</gene>
<dbReference type="InterPro" id="IPR005503">
    <property type="entry name" value="FliL"/>
</dbReference>
<evidence type="ECO:0000256" key="7">
    <source>
        <dbReference type="ARBA" id="ARBA00022779"/>
    </source>
</evidence>
<organism evidence="11 12">
    <name type="scientific">Dermatophilus congolensis</name>
    <dbReference type="NCBI Taxonomy" id="1863"/>
    <lineage>
        <taxon>Bacteria</taxon>
        <taxon>Bacillati</taxon>
        <taxon>Actinomycetota</taxon>
        <taxon>Actinomycetes</taxon>
        <taxon>Micrococcales</taxon>
        <taxon>Dermatophilaceae</taxon>
        <taxon>Dermatophilus</taxon>
    </lineage>
</organism>
<keyword evidence="7 10" id="KW-0283">Flagellar rotation</keyword>
<evidence type="ECO:0000313" key="12">
    <source>
        <dbReference type="Proteomes" id="UP000254118"/>
    </source>
</evidence>
<sequence length="157" mass="17008">MADSEEDDKKSGGNKKLIILAAALVVVLVAAGVIVMMLLGGNKESEPDPATQNGAVYAMKDPMTLNLADGKFLKVNLAIQMSKAGDENLTKAGIDPAKGPDLSKARDAAIEILSKYKYSELLQPEKKNEAQQNLSKEVKKRYDGDVLSVYFTEFVMQ</sequence>
<keyword evidence="9 10" id="KW-0472">Membrane</keyword>
<comment type="similarity">
    <text evidence="3 10">Belongs to the FliL family.</text>
</comment>
<dbReference type="GO" id="GO:0005886">
    <property type="term" value="C:plasma membrane"/>
    <property type="evidence" value="ECO:0007669"/>
    <property type="project" value="UniProtKB-SubCell"/>
</dbReference>
<proteinExistence type="inferred from homology"/>
<keyword evidence="11" id="KW-0282">Flagellum</keyword>
<dbReference type="GO" id="GO:0009425">
    <property type="term" value="C:bacterial-type flagellum basal body"/>
    <property type="evidence" value="ECO:0007669"/>
    <property type="project" value="InterPro"/>
</dbReference>
<evidence type="ECO:0000256" key="3">
    <source>
        <dbReference type="ARBA" id="ARBA00008281"/>
    </source>
</evidence>
<evidence type="ECO:0000256" key="8">
    <source>
        <dbReference type="ARBA" id="ARBA00022989"/>
    </source>
</evidence>
<dbReference type="PANTHER" id="PTHR35091">
    <property type="entry name" value="FLAGELLAR PROTEIN FLIL"/>
    <property type="match status" value="1"/>
</dbReference>
<evidence type="ECO:0000256" key="10">
    <source>
        <dbReference type="RuleBase" id="RU364125"/>
    </source>
</evidence>
<dbReference type="Pfam" id="PF03748">
    <property type="entry name" value="FliL"/>
    <property type="match status" value="1"/>
</dbReference>
<comment type="caution">
    <text evidence="11">The sequence shown here is derived from an EMBL/GenBank/DDBJ whole genome shotgun (WGS) entry which is preliminary data.</text>
</comment>
<evidence type="ECO:0000256" key="1">
    <source>
        <dbReference type="ARBA" id="ARBA00002254"/>
    </source>
</evidence>
<evidence type="ECO:0000256" key="6">
    <source>
        <dbReference type="ARBA" id="ARBA00022692"/>
    </source>
</evidence>
<evidence type="ECO:0000313" key="11">
    <source>
        <dbReference type="EMBL" id="STD11730.1"/>
    </source>
</evidence>
<keyword evidence="11" id="KW-0969">Cilium</keyword>
<keyword evidence="11" id="KW-0966">Cell projection</keyword>